<reference evidence="14" key="1">
    <citation type="journal article" date="2011" name="Plant Physiol.">
        <title>Comprehensive sequence analysis of 24,783 barley full-length cDNAs derived from 12 clone libraries.</title>
        <authorList>
            <person name="Matsumoto T."/>
            <person name="Tanaka T."/>
            <person name="Sakai H."/>
            <person name="Amano N."/>
            <person name="Kanamori H."/>
            <person name="Kurita K."/>
            <person name="Kikuta A."/>
            <person name="Kamiya K."/>
            <person name="Yamamoto M."/>
            <person name="Ikawa H."/>
            <person name="Fujii N."/>
            <person name="Hori K."/>
            <person name="Itoh T."/>
            <person name="Sato K."/>
        </authorList>
    </citation>
    <scope>NUCLEOTIDE SEQUENCE</scope>
    <source>
        <tissue evidence="14">Shoot</tissue>
    </source>
</reference>
<keyword evidence="3" id="KW-0679">Respiratory chain</keyword>
<dbReference type="EMBL" id="AK358761">
    <property type="protein sequence ID" value="BAJ89973.1"/>
    <property type="molecule type" value="mRNA"/>
</dbReference>
<keyword evidence="4" id="KW-0999">Mitochondrion inner membrane</keyword>
<protein>
    <recommendedName>
        <fullName evidence="10">Cytochrome b-c1 complex subunit 2, mitochondrial</fullName>
    </recommendedName>
</protein>
<dbReference type="Pfam" id="PF00675">
    <property type="entry name" value="Peptidase_M16"/>
    <property type="match status" value="1"/>
</dbReference>
<accession>F2D4F2</accession>
<dbReference type="PANTHER" id="PTHR11851">
    <property type="entry name" value="METALLOPROTEASE"/>
    <property type="match status" value="1"/>
</dbReference>
<feature type="domain" description="Peptidase M16 C-terminal" evidence="13">
    <location>
        <begin position="211"/>
        <end position="390"/>
    </location>
</feature>
<evidence type="ECO:0000256" key="9">
    <source>
        <dbReference type="ARBA" id="ARBA00038146"/>
    </source>
</evidence>
<dbReference type="PANTHER" id="PTHR11851:SF209">
    <property type="entry name" value="CYTOCHROME B-C1 COMPLEX SUBUNIT 2, MITOCHONDRIAL"/>
    <property type="match status" value="1"/>
</dbReference>
<dbReference type="AlphaFoldDB" id="F2D4F2"/>
<evidence type="ECO:0000256" key="5">
    <source>
        <dbReference type="ARBA" id="ARBA00022946"/>
    </source>
</evidence>
<dbReference type="FunFam" id="3.30.830.10:FF:000039">
    <property type="entry name" value="Ubiquinol-cytochrome c reductase core subunit 2"/>
    <property type="match status" value="1"/>
</dbReference>
<evidence type="ECO:0000256" key="2">
    <source>
        <dbReference type="ARBA" id="ARBA00022448"/>
    </source>
</evidence>
<keyword evidence="6" id="KW-0249">Electron transport</keyword>
<comment type="similarity">
    <text evidence="9">Belongs to the peptidase M16 family. UQCRC2/QCR2 subfamily.</text>
</comment>
<proteinExistence type="evidence at transcript level"/>
<organism evidence="14">
    <name type="scientific">Hordeum vulgare subsp. vulgare</name>
    <name type="common">Domesticated barley</name>
    <dbReference type="NCBI Taxonomy" id="112509"/>
    <lineage>
        <taxon>Eukaryota</taxon>
        <taxon>Viridiplantae</taxon>
        <taxon>Streptophyta</taxon>
        <taxon>Embryophyta</taxon>
        <taxon>Tracheophyta</taxon>
        <taxon>Spermatophyta</taxon>
        <taxon>Magnoliopsida</taxon>
        <taxon>Liliopsida</taxon>
        <taxon>Poales</taxon>
        <taxon>Poaceae</taxon>
        <taxon>BOP clade</taxon>
        <taxon>Pooideae</taxon>
        <taxon>Triticodae</taxon>
        <taxon>Triticeae</taxon>
        <taxon>Hordeinae</taxon>
        <taxon>Hordeum</taxon>
    </lineage>
</organism>
<dbReference type="InterPro" id="IPR011765">
    <property type="entry name" value="Pept_M16_N"/>
</dbReference>
<feature type="region of interest" description="Disordered" evidence="11">
    <location>
        <begin position="1"/>
        <end position="24"/>
    </location>
</feature>
<dbReference type="InterPro" id="IPR011249">
    <property type="entry name" value="Metalloenz_LuxS/M16"/>
</dbReference>
<feature type="non-terminal residue" evidence="14">
    <location>
        <position position="1"/>
    </location>
</feature>
<evidence type="ECO:0000256" key="7">
    <source>
        <dbReference type="ARBA" id="ARBA00023128"/>
    </source>
</evidence>
<dbReference type="InterPro" id="IPR050361">
    <property type="entry name" value="MPP/UQCRC_Complex"/>
</dbReference>
<dbReference type="GO" id="GO:0046872">
    <property type="term" value="F:metal ion binding"/>
    <property type="evidence" value="ECO:0007669"/>
    <property type="project" value="InterPro"/>
</dbReference>
<evidence type="ECO:0000259" key="13">
    <source>
        <dbReference type="Pfam" id="PF05193"/>
    </source>
</evidence>
<keyword evidence="8" id="KW-0472">Membrane</keyword>
<dbReference type="FunFam" id="3.30.830.10:FF:000021">
    <property type="entry name" value="Cytochrome b-c1 complex subunit 2"/>
    <property type="match status" value="1"/>
</dbReference>
<evidence type="ECO:0000256" key="1">
    <source>
        <dbReference type="ARBA" id="ARBA00004443"/>
    </source>
</evidence>
<evidence type="ECO:0000256" key="11">
    <source>
        <dbReference type="SAM" id="MobiDB-lite"/>
    </source>
</evidence>
<evidence type="ECO:0000256" key="10">
    <source>
        <dbReference type="ARBA" id="ARBA00040751"/>
    </source>
</evidence>
<feature type="domain" description="Peptidase M16 N-terminal" evidence="12">
    <location>
        <begin position="69"/>
        <end position="204"/>
    </location>
</feature>
<sequence>STSGTNTNPSVQQKHLLPNPQTKPYTMLATRSQTLRSVLTRSSAASRTYATSVNVTDSAGVKVAGIDVGQPTTSISVVVKAGSRYETLPGVAHALKNFAFKATSNASALRIVREAELYGGTLSAGLSREHLYLNAEFLRGDQDHFVKLLASVLSASKYHPHEFAELVMPTLQSETLNAVGTPSVLAFDLAHQVAFRRGLGNSLFASPHSPLSAQDVKDYAAKAFAKSNIAVFGTGISTEELSASVAKAFGGASSSSSTGSSLSSSGSKYYGGEQRVPLDLHSGGQPTMLIAFGTTESSADLNVITELVGGQSALKWVPGTTPLALAASKVPGSKIESFNLSYSDASLVGVQITAPTSQGVKELAHEVVNAYKSLTSGSKVDKEQLDKAVAAAKFKAANGLENKEGLLAAFGPVVLNGSKDVKGADFSGVSAETLSKAAENLFKSKPSVVAVGDLAVLPWADELGL</sequence>
<evidence type="ECO:0000256" key="4">
    <source>
        <dbReference type="ARBA" id="ARBA00022792"/>
    </source>
</evidence>
<keyword evidence="7" id="KW-0496">Mitochondrion</keyword>
<dbReference type="SUPFAM" id="SSF63411">
    <property type="entry name" value="LuxS/MPP-like metallohydrolase"/>
    <property type="match status" value="2"/>
</dbReference>
<keyword evidence="5" id="KW-0809">Transit peptide</keyword>
<evidence type="ECO:0000313" key="14">
    <source>
        <dbReference type="EMBL" id="BAJ89973.1"/>
    </source>
</evidence>
<comment type="subcellular location">
    <subcellularLocation>
        <location evidence="1">Mitochondrion inner membrane</location>
        <topology evidence="1">Peripheral membrane protein</topology>
        <orientation evidence="1">Matrix side</orientation>
    </subcellularLocation>
</comment>
<evidence type="ECO:0000259" key="12">
    <source>
        <dbReference type="Pfam" id="PF00675"/>
    </source>
</evidence>
<dbReference type="Pfam" id="PF05193">
    <property type="entry name" value="Peptidase_M16_C"/>
    <property type="match status" value="1"/>
</dbReference>
<evidence type="ECO:0000256" key="8">
    <source>
        <dbReference type="ARBA" id="ARBA00023136"/>
    </source>
</evidence>
<dbReference type="GO" id="GO:0005743">
    <property type="term" value="C:mitochondrial inner membrane"/>
    <property type="evidence" value="ECO:0007669"/>
    <property type="project" value="UniProtKB-SubCell"/>
</dbReference>
<name>F2D4F2_HORVV</name>
<evidence type="ECO:0000256" key="6">
    <source>
        <dbReference type="ARBA" id="ARBA00022982"/>
    </source>
</evidence>
<dbReference type="Gene3D" id="3.30.830.10">
    <property type="entry name" value="Metalloenzyme, LuxS/M16 peptidase-like"/>
    <property type="match status" value="2"/>
</dbReference>
<keyword evidence="2" id="KW-0813">Transport</keyword>
<dbReference type="InterPro" id="IPR007863">
    <property type="entry name" value="Peptidase_M16_C"/>
</dbReference>
<evidence type="ECO:0000256" key="3">
    <source>
        <dbReference type="ARBA" id="ARBA00022660"/>
    </source>
</evidence>